<sequence>MKRLTWPCSSNIWPSTMQISLSTSMAKAHAVATS</sequence>
<reference evidence="1" key="1">
    <citation type="submission" date="2014-09" db="EMBL/GenBank/DDBJ databases">
        <authorList>
            <person name="Magalhaes I.L.F."/>
            <person name="Oliveira U."/>
            <person name="Santos F.R."/>
            <person name="Vidigal T.H.D.A."/>
            <person name="Brescovit A.D."/>
            <person name="Santos A.J."/>
        </authorList>
    </citation>
    <scope>NUCLEOTIDE SEQUENCE</scope>
    <source>
        <tissue evidence="1">Shoot tissue taken approximately 20 cm above the soil surface</tissue>
    </source>
</reference>
<reference evidence="1" key="2">
    <citation type="journal article" date="2015" name="Data Brief">
        <title>Shoot transcriptome of the giant reed, Arundo donax.</title>
        <authorList>
            <person name="Barrero R.A."/>
            <person name="Guerrero F.D."/>
            <person name="Moolhuijzen P."/>
            <person name="Goolsby J.A."/>
            <person name="Tidwell J."/>
            <person name="Bellgard S.E."/>
            <person name="Bellgard M.I."/>
        </authorList>
    </citation>
    <scope>NUCLEOTIDE SEQUENCE</scope>
    <source>
        <tissue evidence="1">Shoot tissue taken approximately 20 cm above the soil surface</tissue>
    </source>
</reference>
<dbReference type="EMBL" id="GBRH01220749">
    <property type="protein sequence ID" value="JAD77146.1"/>
    <property type="molecule type" value="Transcribed_RNA"/>
</dbReference>
<dbReference type="AlphaFoldDB" id="A0A0A9CNL1"/>
<name>A0A0A9CNL1_ARUDO</name>
<accession>A0A0A9CNL1</accession>
<protein>
    <submittedName>
        <fullName evidence="1">Uncharacterized protein</fullName>
    </submittedName>
</protein>
<evidence type="ECO:0000313" key="1">
    <source>
        <dbReference type="EMBL" id="JAD77146.1"/>
    </source>
</evidence>
<proteinExistence type="predicted"/>
<organism evidence="1">
    <name type="scientific">Arundo donax</name>
    <name type="common">Giant reed</name>
    <name type="synonym">Donax arundinaceus</name>
    <dbReference type="NCBI Taxonomy" id="35708"/>
    <lineage>
        <taxon>Eukaryota</taxon>
        <taxon>Viridiplantae</taxon>
        <taxon>Streptophyta</taxon>
        <taxon>Embryophyta</taxon>
        <taxon>Tracheophyta</taxon>
        <taxon>Spermatophyta</taxon>
        <taxon>Magnoliopsida</taxon>
        <taxon>Liliopsida</taxon>
        <taxon>Poales</taxon>
        <taxon>Poaceae</taxon>
        <taxon>PACMAD clade</taxon>
        <taxon>Arundinoideae</taxon>
        <taxon>Arundineae</taxon>
        <taxon>Arundo</taxon>
    </lineage>
</organism>